<sequence length="217" mass="23238">MAIGVPSMELHRSSPLLSGGRGGNTCLQKKPFFVQAKRLVGMEKASTRPGTQESGQTKKRAPLVRGTVSPPLPVPGNIPRPPYVGTEYVPEIAKEIQMHDKEGIVHMRAACELAARVLDYAGTLVKDGDIINIDVTVYLNGYHGDTSKTFLCGEVDEASKRLVKVSTLFCGADLSTLFCGADANLALAAYYFCPPCFSCVLKARLSAGLPVWGPLKG</sequence>
<dbReference type="IntAct" id="A0A1D6DZY8">
    <property type="interactions" value="1"/>
</dbReference>
<proteinExistence type="predicted"/>
<organism evidence="3">
    <name type="scientific">Zea mays</name>
    <name type="common">Maize</name>
    <dbReference type="NCBI Taxonomy" id="4577"/>
    <lineage>
        <taxon>Eukaryota</taxon>
        <taxon>Viridiplantae</taxon>
        <taxon>Streptophyta</taxon>
        <taxon>Embryophyta</taxon>
        <taxon>Tracheophyta</taxon>
        <taxon>Spermatophyta</taxon>
        <taxon>Magnoliopsida</taxon>
        <taxon>Liliopsida</taxon>
        <taxon>Poales</taxon>
        <taxon>Poaceae</taxon>
        <taxon>PACMAD clade</taxon>
        <taxon>Panicoideae</taxon>
        <taxon>Andropogonodae</taxon>
        <taxon>Andropogoneae</taxon>
        <taxon>Tripsacinae</taxon>
        <taxon>Zea</taxon>
    </lineage>
</organism>
<feature type="domain" description="Peptidase M24" evidence="2">
    <location>
        <begin position="115"/>
        <end position="165"/>
    </location>
</feature>
<accession>A0A1D6DZY8</accession>
<feature type="region of interest" description="Disordered" evidence="1">
    <location>
        <begin position="43"/>
        <end position="79"/>
    </location>
</feature>
<dbReference type="STRING" id="4577.A0A1D6DZY8"/>
<dbReference type="Pfam" id="PF00557">
    <property type="entry name" value="Peptidase_M24"/>
    <property type="match status" value="1"/>
</dbReference>
<dbReference type="Gene3D" id="3.90.230.10">
    <property type="entry name" value="Creatinase/methionine aminopeptidase superfamily"/>
    <property type="match status" value="2"/>
</dbReference>
<dbReference type="SUPFAM" id="SSF55920">
    <property type="entry name" value="Creatinase/aminopeptidase"/>
    <property type="match status" value="1"/>
</dbReference>
<evidence type="ECO:0000313" key="3">
    <source>
        <dbReference type="EMBL" id="ONM14069.1"/>
    </source>
</evidence>
<feature type="region of interest" description="Disordered" evidence="1">
    <location>
        <begin position="1"/>
        <end position="22"/>
    </location>
</feature>
<dbReference type="InterPro" id="IPR000994">
    <property type="entry name" value="Pept_M24"/>
</dbReference>
<keyword evidence="3" id="KW-0645">Protease</keyword>
<dbReference type="AlphaFoldDB" id="A0A1D6DZY8"/>
<gene>
    <name evidence="3" type="ORF">ZEAMMB73_Zm00001d002362</name>
</gene>
<dbReference type="SMR" id="A0A1D6DZY8"/>
<dbReference type="EMBL" id="CM007648">
    <property type="protein sequence ID" value="ONM14069.1"/>
    <property type="molecule type" value="Genomic_DNA"/>
</dbReference>
<evidence type="ECO:0000256" key="1">
    <source>
        <dbReference type="SAM" id="MobiDB-lite"/>
    </source>
</evidence>
<keyword evidence="3" id="KW-0031">Aminopeptidase</keyword>
<dbReference type="InParanoid" id="A0A1D6DZY8"/>
<evidence type="ECO:0000259" key="2">
    <source>
        <dbReference type="Pfam" id="PF00557"/>
    </source>
</evidence>
<reference evidence="3" key="1">
    <citation type="submission" date="2015-12" db="EMBL/GenBank/DDBJ databases">
        <title>Update maize B73 reference genome by single molecule sequencing technologies.</title>
        <authorList>
            <consortium name="Maize Genome Sequencing Project"/>
            <person name="Ware D."/>
        </authorList>
    </citation>
    <scope>NUCLEOTIDE SEQUENCE [LARGE SCALE GENOMIC DNA]</scope>
    <source>
        <tissue evidence="3">Seedling</tissue>
    </source>
</reference>
<dbReference type="PANTHER" id="PTHR43330:SF1">
    <property type="entry name" value="METHIONINE AMINOPEPTIDASE 1B, CHLOROPLASTIC"/>
    <property type="match status" value="1"/>
</dbReference>
<name>A0A1D6DZY8_MAIZE</name>
<feature type="compositionally biased region" description="Pro residues" evidence="1">
    <location>
        <begin position="70"/>
        <end position="79"/>
    </location>
</feature>
<dbReference type="InterPro" id="IPR036005">
    <property type="entry name" value="Creatinase/aminopeptidase-like"/>
</dbReference>
<keyword evidence="3" id="KW-0378">Hydrolase</keyword>
<dbReference type="GO" id="GO:0004177">
    <property type="term" value="F:aminopeptidase activity"/>
    <property type="evidence" value="ECO:0007669"/>
    <property type="project" value="UniProtKB-KW"/>
</dbReference>
<protein>
    <submittedName>
        <fullName evidence="3">Methionine aminopeptidase</fullName>
    </submittedName>
</protein>
<dbReference type="PANTHER" id="PTHR43330">
    <property type="entry name" value="METHIONINE AMINOPEPTIDASE"/>
    <property type="match status" value="1"/>
</dbReference>
<dbReference type="ExpressionAtlas" id="A0A1D6DZY8">
    <property type="expression patterns" value="baseline and differential"/>
</dbReference>